<organism evidence="2 3">
    <name type="scientific">Paraburkholderia aspalathi</name>
    <dbReference type="NCBI Taxonomy" id="1324617"/>
    <lineage>
        <taxon>Bacteria</taxon>
        <taxon>Pseudomonadati</taxon>
        <taxon>Pseudomonadota</taxon>
        <taxon>Betaproteobacteria</taxon>
        <taxon>Burkholderiales</taxon>
        <taxon>Burkholderiaceae</taxon>
        <taxon>Paraburkholderia</taxon>
    </lineage>
</organism>
<comment type="caution">
    <text evidence="2">The sequence shown here is derived from an EMBL/GenBank/DDBJ whole genome shotgun (WGS) entry which is preliminary data.</text>
</comment>
<dbReference type="Proteomes" id="UP000674425">
    <property type="component" value="Unassembled WGS sequence"/>
</dbReference>
<dbReference type="InterPro" id="IPR038721">
    <property type="entry name" value="IS701-like_DDE_dom"/>
</dbReference>
<name>A0ABM8T6D4_9BURK</name>
<reference evidence="2 3" key="1">
    <citation type="submission" date="2021-02" db="EMBL/GenBank/DDBJ databases">
        <authorList>
            <person name="Vanwijnsberghe S."/>
        </authorList>
    </citation>
    <scope>NUCLEOTIDE SEQUENCE [LARGE SCALE GENOMIC DNA]</scope>
    <source>
        <strain evidence="2 3">R-69658</strain>
    </source>
</reference>
<protein>
    <recommendedName>
        <fullName evidence="1">Transposase IS701-like DDE domain-containing protein</fullName>
    </recommendedName>
</protein>
<evidence type="ECO:0000313" key="3">
    <source>
        <dbReference type="Proteomes" id="UP000674425"/>
    </source>
</evidence>
<keyword evidence="3" id="KW-1185">Reference proteome</keyword>
<feature type="domain" description="Transposase IS701-like DDE" evidence="1">
    <location>
        <begin position="63"/>
        <end position="247"/>
    </location>
</feature>
<gene>
    <name evidence="2" type="ORF">R69658_07619</name>
</gene>
<dbReference type="EMBL" id="CAJNAU010000164">
    <property type="protein sequence ID" value="CAE6861086.1"/>
    <property type="molecule type" value="Genomic_DNA"/>
</dbReference>
<evidence type="ECO:0000313" key="2">
    <source>
        <dbReference type="EMBL" id="CAE6861086.1"/>
    </source>
</evidence>
<dbReference type="Pfam" id="PF13546">
    <property type="entry name" value="DDE_5"/>
    <property type="match status" value="1"/>
</dbReference>
<sequence length="453" mass="49852">MHPSVPFRMDQRSAHCRAASLAGKFHCAAVRLHDLARGVGIASRAIAAISGKRHWTTYYKLLVLMVLPACVLTFVLDDTLNMRCSRKAPGVAWPHEHSGKPSRPQYVWAQCIVTLGVSVLGHRGIGMVLPILSRLVPQTGNRNKLKIALALVRALSGVTDRPMRVLFDSWFMRARLVLPLLRRKIHVTGQARIDTALFIPSATPDTPRRGRPRIYGERLNTQAVEALPVIELTTTLYGKEQRVRVRLRSIVARRPLPQGKPGARSLVPDLRRNAAGVAQSASDPDFGTGPAGTGCCSALRVPMGDRAAVSQSQAMVGGQQPLATDAHRAGVVDANPLVRLDAHAIVQLRDCRCVPDGRHRSMAKRSACHRRADLAVAAPGIYRTCRESLRAQQVLGNPATRATVCERIRPMMSLWLCDRLVSSQFPRNHPHRSERAASTRMACECLNFRKFVA</sequence>
<accession>A0ABM8T6D4</accession>
<evidence type="ECO:0000259" key="1">
    <source>
        <dbReference type="Pfam" id="PF13546"/>
    </source>
</evidence>
<proteinExistence type="predicted"/>